<dbReference type="EMBL" id="QKYT01000919">
    <property type="protein sequence ID" value="RIA80688.1"/>
    <property type="molecule type" value="Genomic_DNA"/>
</dbReference>
<sequence length="149" mass="16325">MDGSNLSRDSNTMRGFERNNINGNGYNSNGQNGNSQNGVGDGNNNGNQIYKGFPKFSANVDVVECGTNGVLSNNWSQLAEEGYGYFLGSLKIEIIPIANVPNNKTELIWQEYLFPEEKNNSIEHINNSEKQANFEISATPKAGVQNQTS</sequence>
<gene>
    <name evidence="2" type="ORF">C1645_810345</name>
</gene>
<evidence type="ECO:0000256" key="1">
    <source>
        <dbReference type="SAM" id="MobiDB-lite"/>
    </source>
</evidence>
<feature type="compositionally biased region" description="Low complexity" evidence="1">
    <location>
        <begin position="19"/>
        <end position="46"/>
    </location>
</feature>
<name>A0A397S3X1_9GLOM</name>
<dbReference type="Proteomes" id="UP000265703">
    <property type="component" value="Unassembled WGS sequence"/>
</dbReference>
<reference evidence="2 3" key="1">
    <citation type="submission" date="2018-06" db="EMBL/GenBank/DDBJ databases">
        <title>Comparative genomics reveals the genomic features of Rhizophagus irregularis, R. cerebriforme, R. diaphanum and Gigaspora rosea, and their symbiotic lifestyle signature.</title>
        <authorList>
            <person name="Morin E."/>
            <person name="San Clemente H."/>
            <person name="Chen E.C.H."/>
            <person name="De La Providencia I."/>
            <person name="Hainaut M."/>
            <person name="Kuo A."/>
            <person name="Kohler A."/>
            <person name="Murat C."/>
            <person name="Tang N."/>
            <person name="Roy S."/>
            <person name="Loubradou J."/>
            <person name="Henrissat B."/>
            <person name="Grigoriev I.V."/>
            <person name="Corradi N."/>
            <person name="Roux C."/>
            <person name="Martin F.M."/>
        </authorList>
    </citation>
    <scope>NUCLEOTIDE SEQUENCE [LARGE SCALE GENOMIC DNA]</scope>
    <source>
        <strain evidence="2 3">DAOM 227022</strain>
    </source>
</reference>
<protein>
    <submittedName>
        <fullName evidence="2">Uncharacterized protein</fullName>
    </submittedName>
</protein>
<dbReference type="STRING" id="658196.A0A397S3X1"/>
<evidence type="ECO:0000313" key="3">
    <source>
        <dbReference type="Proteomes" id="UP000265703"/>
    </source>
</evidence>
<evidence type="ECO:0000313" key="2">
    <source>
        <dbReference type="EMBL" id="RIA80688.1"/>
    </source>
</evidence>
<comment type="caution">
    <text evidence="2">The sequence shown here is derived from an EMBL/GenBank/DDBJ whole genome shotgun (WGS) entry which is preliminary data.</text>
</comment>
<feature type="region of interest" description="Disordered" evidence="1">
    <location>
        <begin position="1"/>
        <end position="46"/>
    </location>
</feature>
<accession>A0A397S3X1</accession>
<organism evidence="2 3">
    <name type="scientific">Glomus cerebriforme</name>
    <dbReference type="NCBI Taxonomy" id="658196"/>
    <lineage>
        <taxon>Eukaryota</taxon>
        <taxon>Fungi</taxon>
        <taxon>Fungi incertae sedis</taxon>
        <taxon>Mucoromycota</taxon>
        <taxon>Glomeromycotina</taxon>
        <taxon>Glomeromycetes</taxon>
        <taxon>Glomerales</taxon>
        <taxon>Glomeraceae</taxon>
        <taxon>Glomus</taxon>
    </lineage>
</organism>
<feature type="compositionally biased region" description="Polar residues" evidence="1">
    <location>
        <begin position="1"/>
        <end position="13"/>
    </location>
</feature>
<dbReference type="AlphaFoldDB" id="A0A397S3X1"/>
<proteinExistence type="predicted"/>
<keyword evidence="3" id="KW-1185">Reference proteome</keyword>